<reference evidence="3 4" key="1">
    <citation type="submission" date="2016-09" db="EMBL/GenBank/DDBJ databases">
        <title>Extensive genetic diversity and differential bi-allelic expression allows diatom success in the polar Southern Ocean.</title>
        <authorList>
            <consortium name="DOE Joint Genome Institute"/>
            <person name="Mock T."/>
            <person name="Otillar R.P."/>
            <person name="Strauss J."/>
            <person name="Dupont C."/>
            <person name="Frickenhaus S."/>
            <person name="Maumus F."/>
            <person name="Mcmullan M."/>
            <person name="Sanges R."/>
            <person name="Schmutz J."/>
            <person name="Toseland A."/>
            <person name="Valas R."/>
            <person name="Veluchamy A."/>
            <person name="Ward B.J."/>
            <person name="Allen A."/>
            <person name="Barry K."/>
            <person name="Falciatore A."/>
            <person name="Ferrante M."/>
            <person name="Fortunato A.E."/>
            <person name="Gloeckner G."/>
            <person name="Gruber A."/>
            <person name="Hipkin R."/>
            <person name="Janech M."/>
            <person name="Kroth P."/>
            <person name="Leese F."/>
            <person name="Lindquist E."/>
            <person name="Lyon B.R."/>
            <person name="Martin J."/>
            <person name="Mayer C."/>
            <person name="Parker M."/>
            <person name="Quesneville H."/>
            <person name="Raymond J."/>
            <person name="Uhlig C."/>
            <person name="Valentin K.U."/>
            <person name="Worden A.Z."/>
            <person name="Armbrust E.V."/>
            <person name="Bowler C."/>
            <person name="Green B."/>
            <person name="Moulton V."/>
            <person name="Van Oosterhout C."/>
            <person name="Grigoriev I."/>
        </authorList>
    </citation>
    <scope>NUCLEOTIDE SEQUENCE [LARGE SCALE GENOMIC DNA]</scope>
    <source>
        <strain evidence="3 4">CCMP1102</strain>
    </source>
</reference>
<keyword evidence="2" id="KW-0472">Membrane</keyword>
<dbReference type="PROSITE" id="PS51257">
    <property type="entry name" value="PROKAR_LIPOPROTEIN"/>
    <property type="match status" value="1"/>
</dbReference>
<proteinExistence type="predicted"/>
<gene>
    <name evidence="3" type="ORF">FRACYDRAFT_268074</name>
</gene>
<name>A0A1E7FNH2_9STRA</name>
<evidence type="ECO:0000313" key="4">
    <source>
        <dbReference type="Proteomes" id="UP000095751"/>
    </source>
</evidence>
<feature type="region of interest" description="Disordered" evidence="1">
    <location>
        <begin position="52"/>
        <end position="179"/>
    </location>
</feature>
<feature type="compositionally biased region" description="Acidic residues" evidence="1">
    <location>
        <begin position="63"/>
        <end position="72"/>
    </location>
</feature>
<feature type="non-terminal residue" evidence="3">
    <location>
        <position position="179"/>
    </location>
</feature>
<keyword evidence="4" id="KW-1185">Reference proteome</keyword>
<evidence type="ECO:0000256" key="2">
    <source>
        <dbReference type="SAM" id="Phobius"/>
    </source>
</evidence>
<keyword evidence="2" id="KW-1133">Transmembrane helix</keyword>
<sequence length="179" mass="20075">MVVLSHKVNSHNEKFLGGRKSLLLLLVMSAVICSCQGFLSLPSRNQCSVTRSAQRQNKPSEFSVDDDYDDNYSVEREVTKSTTSYTPPPTSPPPTEKKQLVVKPKKNIDSNDAFQTTTTTIRRPKRIKQKKVSDPSSNMVGTNWMEKNAKFNNEDVNSSIGVEDTESSPTQQRQSSNKF</sequence>
<evidence type="ECO:0000256" key="1">
    <source>
        <dbReference type="SAM" id="MobiDB-lite"/>
    </source>
</evidence>
<dbReference type="Proteomes" id="UP000095751">
    <property type="component" value="Unassembled WGS sequence"/>
</dbReference>
<dbReference type="KEGG" id="fcy:FRACYDRAFT_268074"/>
<dbReference type="InParanoid" id="A0A1E7FNH2"/>
<protein>
    <submittedName>
        <fullName evidence="3">Uncharacterized protein</fullName>
    </submittedName>
</protein>
<evidence type="ECO:0000313" key="3">
    <source>
        <dbReference type="EMBL" id="OEU19719.1"/>
    </source>
</evidence>
<organism evidence="3 4">
    <name type="scientific">Fragilariopsis cylindrus CCMP1102</name>
    <dbReference type="NCBI Taxonomy" id="635003"/>
    <lineage>
        <taxon>Eukaryota</taxon>
        <taxon>Sar</taxon>
        <taxon>Stramenopiles</taxon>
        <taxon>Ochrophyta</taxon>
        <taxon>Bacillariophyta</taxon>
        <taxon>Bacillariophyceae</taxon>
        <taxon>Bacillariophycidae</taxon>
        <taxon>Bacillariales</taxon>
        <taxon>Bacillariaceae</taxon>
        <taxon>Fragilariopsis</taxon>
    </lineage>
</organism>
<feature type="transmembrane region" description="Helical" evidence="2">
    <location>
        <begin position="21"/>
        <end position="41"/>
    </location>
</feature>
<accession>A0A1E7FNH2</accession>
<keyword evidence="2" id="KW-0812">Transmembrane</keyword>
<dbReference type="AlphaFoldDB" id="A0A1E7FNH2"/>
<feature type="compositionally biased region" description="Polar residues" evidence="1">
    <location>
        <begin position="167"/>
        <end position="179"/>
    </location>
</feature>
<dbReference type="EMBL" id="KV784355">
    <property type="protein sequence ID" value="OEU19719.1"/>
    <property type="molecule type" value="Genomic_DNA"/>
</dbReference>